<gene>
    <name evidence="3" type="ORF">CH357_00100</name>
</gene>
<evidence type="ECO:0000256" key="1">
    <source>
        <dbReference type="SAM" id="Phobius"/>
    </source>
</evidence>
<dbReference type="Pfam" id="PF23562">
    <property type="entry name" value="AMP-binding_C_3"/>
    <property type="match status" value="1"/>
</dbReference>
<dbReference type="OrthoDB" id="311554at2"/>
<dbReference type="Gene3D" id="3.40.50.12780">
    <property type="entry name" value="N-terminal domain of ligase-like"/>
    <property type="match status" value="2"/>
</dbReference>
<dbReference type="SUPFAM" id="SSF56801">
    <property type="entry name" value="Acetyl-CoA synthetase-like"/>
    <property type="match status" value="1"/>
</dbReference>
<feature type="domain" description="AMP-dependent synthetase/ligase" evidence="2">
    <location>
        <begin position="12"/>
        <end position="286"/>
    </location>
</feature>
<evidence type="ECO:0000313" key="3">
    <source>
        <dbReference type="EMBL" id="PJZ27012.1"/>
    </source>
</evidence>
<dbReference type="Pfam" id="PF00501">
    <property type="entry name" value="AMP-binding"/>
    <property type="match status" value="2"/>
</dbReference>
<sequence length="685" mass="77087">MYKNLADMYLKAAESFGDRPAFWSKDENKEYQSTSFKQLVDLGLSLSEALIDLGVKAREHIGVLADNRLEWIIVDAGVLLSGCANVPRGTDVTDSEMEYILTHSEASVVFLENDKMYEKFIKNKSKLKGVETVIIMDKDSKTKAKGVLHLYDLIATGKELRAKGGHKTEKRIEGIKPDDLFTLIYTSGTTGMPKGVMLMHSNMVHQMEYVVPLILKKSLLREDDSMLSILPVWHIFERVVEYSAISLGISTFYTKVADLRNDLAKARPSFMASAPRVWESIYTGIYNKINDPKQTPPVRKFLFNTAYLFSKNFNAGIRFLTGKEVDYENRNIFQSLALAIKAIGQVILFGPFTVSLISAVGYSYIKMYKPELAFLAPVLLTIAILGLIFNFKTLDTIVLSKIRQATGGRLRGTLSGGGALQRHVDNFFNDIGLLVLEGYGMTESAPVISVRHYDHPIIGSVGYIVPKTELQLRDDHGNVLTHINDQRQLLAGKLGVKGIVHIKGPQVMKGYYKNPEVTKKTIVDGWLNTGDIGFINYKHTLTLTGRAKETVVLLGGENVEPVPIENRMDESPYIKQSMVFGQDQKVLGAIIVPDLEVLQPWLAQNGIQAKDIKDLIDNPKVIDFFKKEIREYNSTKHGFKSFELIQHIVIAQKPFEIGDELTNLLKMKRHVITEKYQKRIDKVYK</sequence>
<name>A0A2M9XHG6_9LEPT</name>
<dbReference type="EMBL" id="NPDN01000001">
    <property type="protein sequence ID" value="PJZ27012.1"/>
    <property type="molecule type" value="Genomic_DNA"/>
</dbReference>
<comment type="caution">
    <text evidence="3">The sequence shown here is derived from an EMBL/GenBank/DDBJ whole genome shotgun (WGS) entry which is preliminary data.</text>
</comment>
<keyword evidence="4" id="KW-1185">Reference proteome</keyword>
<reference evidence="3 4" key="1">
    <citation type="submission" date="2017-07" db="EMBL/GenBank/DDBJ databases">
        <title>Leptospira spp. isolated from tropical soils.</title>
        <authorList>
            <person name="Thibeaux R."/>
            <person name="Iraola G."/>
            <person name="Ferres I."/>
            <person name="Bierque E."/>
            <person name="Girault D."/>
            <person name="Soupe-Gilbert M.-E."/>
            <person name="Picardeau M."/>
            <person name="Goarant C."/>
        </authorList>
    </citation>
    <scope>NUCLEOTIDE SEQUENCE [LARGE SCALE GENOMIC DNA]</scope>
    <source>
        <strain evidence="3 4">MCA1-C-A1</strain>
    </source>
</reference>
<protein>
    <submittedName>
        <fullName evidence="3">Long-chain fatty acid--CoA ligase</fullName>
    </submittedName>
</protein>
<dbReference type="PANTHER" id="PTHR43813">
    <property type="entry name" value="ACYL-ACTIVATING ENZYME 16, CHLOROPLASTIC-RELATED"/>
    <property type="match status" value="1"/>
</dbReference>
<dbReference type="InterPro" id="IPR000873">
    <property type="entry name" value="AMP-dep_synth/lig_dom"/>
</dbReference>
<dbReference type="InterPro" id="IPR020845">
    <property type="entry name" value="AMP-binding_CS"/>
</dbReference>
<feature type="domain" description="AMP-dependent synthetase/ligase" evidence="2">
    <location>
        <begin position="343"/>
        <end position="512"/>
    </location>
</feature>
<dbReference type="GO" id="GO:0016874">
    <property type="term" value="F:ligase activity"/>
    <property type="evidence" value="ECO:0007669"/>
    <property type="project" value="UniProtKB-KW"/>
</dbReference>
<keyword evidence="3" id="KW-0436">Ligase</keyword>
<keyword evidence="1" id="KW-0472">Membrane</keyword>
<dbReference type="PANTHER" id="PTHR43813:SF1">
    <property type="entry name" value="ACYL-ACTIVATING ENZYME 16, CHLOROPLASTIC-RELATED"/>
    <property type="match status" value="1"/>
</dbReference>
<keyword evidence="1" id="KW-1133">Transmembrane helix</keyword>
<dbReference type="PROSITE" id="PS00455">
    <property type="entry name" value="AMP_BINDING"/>
    <property type="match status" value="1"/>
</dbReference>
<dbReference type="RefSeq" id="WP_100704764.1">
    <property type="nucleotide sequence ID" value="NZ_NPDL01000004.1"/>
</dbReference>
<evidence type="ECO:0000313" key="4">
    <source>
        <dbReference type="Proteomes" id="UP000232196"/>
    </source>
</evidence>
<dbReference type="Proteomes" id="UP000232196">
    <property type="component" value="Unassembled WGS sequence"/>
</dbReference>
<keyword evidence="1" id="KW-0812">Transmembrane</keyword>
<feature type="transmembrane region" description="Helical" evidence="1">
    <location>
        <begin position="372"/>
        <end position="391"/>
    </location>
</feature>
<feature type="transmembrane region" description="Helical" evidence="1">
    <location>
        <begin position="342"/>
        <end position="365"/>
    </location>
</feature>
<organism evidence="3 4">
    <name type="scientific">Leptospira hartskeerlii</name>
    <dbReference type="NCBI Taxonomy" id="2023177"/>
    <lineage>
        <taxon>Bacteria</taxon>
        <taxon>Pseudomonadati</taxon>
        <taxon>Spirochaetota</taxon>
        <taxon>Spirochaetia</taxon>
        <taxon>Leptospirales</taxon>
        <taxon>Leptospiraceae</taxon>
        <taxon>Leptospira</taxon>
    </lineage>
</organism>
<proteinExistence type="predicted"/>
<accession>A0A2M9XHG6</accession>
<dbReference type="AlphaFoldDB" id="A0A2M9XHG6"/>
<dbReference type="InterPro" id="IPR052987">
    <property type="entry name" value="Chloroplast_AMP-bd_Enzymes"/>
</dbReference>
<evidence type="ECO:0000259" key="2">
    <source>
        <dbReference type="Pfam" id="PF00501"/>
    </source>
</evidence>
<dbReference type="InterPro" id="IPR042099">
    <property type="entry name" value="ANL_N_sf"/>
</dbReference>